<evidence type="ECO:0000313" key="2">
    <source>
        <dbReference type="WBParaSite" id="ALUE_0002349601-mRNA-1"/>
    </source>
</evidence>
<sequence length="35" mass="3798">MPSAALCNWSTALINVIPVGISPAEWYLILQVIGR</sequence>
<dbReference type="Proteomes" id="UP000036681">
    <property type="component" value="Unplaced"/>
</dbReference>
<protein>
    <submittedName>
        <fullName evidence="2">Peptidase_M50 domain-containing protein</fullName>
    </submittedName>
</protein>
<evidence type="ECO:0000313" key="1">
    <source>
        <dbReference type="Proteomes" id="UP000036681"/>
    </source>
</evidence>
<proteinExistence type="predicted"/>
<accession>A0A0M3IXL8</accession>
<reference evidence="2" key="1">
    <citation type="submission" date="2017-02" db="UniProtKB">
        <authorList>
            <consortium name="WormBaseParasite"/>
        </authorList>
    </citation>
    <scope>IDENTIFICATION</scope>
</reference>
<dbReference type="AlphaFoldDB" id="A0A0M3IXL8"/>
<name>A0A0M3IXL8_ASCLU</name>
<organism evidence="1 2">
    <name type="scientific">Ascaris lumbricoides</name>
    <name type="common">Giant roundworm</name>
    <dbReference type="NCBI Taxonomy" id="6252"/>
    <lineage>
        <taxon>Eukaryota</taxon>
        <taxon>Metazoa</taxon>
        <taxon>Ecdysozoa</taxon>
        <taxon>Nematoda</taxon>
        <taxon>Chromadorea</taxon>
        <taxon>Rhabditida</taxon>
        <taxon>Spirurina</taxon>
        <taxon>Ascaridomorpha</taxon>
        <taxon>Ascaridoidea</taxon>
        <taxon>Ascarididae</taxon>
        <taxon>Ascaris</taxon>
    </lineage>
</organism>
<keyword evidence="1" id="KW-1185">Reference proteome</keyword>
<dbReference type="WBParaSite" id="ALUE_0002349601-mRNA-1">
    <property type="protein sequence ID" value="ALUE_0002349601-mRNA-1"/>
    <property type="gene ID" value="ALUE_0002349601"/>
</dbReference>